<comment type="caution">
    <text evidence="2">The sequence shown here is derived from an EMBL/GenBank/DDBJ whole genome shotgun (WGS) entry which is preliminary data.</text>
</comment>
<evidence type="ECO:0000256" key="1">
    <source>
        <dbReference type="SAM" id="MobiDB-lite"/>
    </source>
</evidence>
<keyword evidence="3" id="KW-1185">Reference proteome</keyword>
<evidence type="ECO:0000313" key="2">
    <source>
        <dbReference type="EMBL" id="KAK1116579.1"/>
    </source>
</evidence>
<sequence>MTRSKATPLRSLPTSSNVERASQFDFQKSSRPDRDVWSSAIGRWTREEERTGRDTGTDKIAGTSGWSTGPRHVLSRDVRENDGARVFDVGRQGRGLTANESTMHDVRLTFSLRETGHDNNRFNSVVRLAEIAWKPPSTCASMSSVDFPRISRSIAGPGLAETLNGFAGVPAQSSKNRSQSPRCRGRISRVDSGPGQVPRKEASGSTVWIGQEISRTNLFPLQTIVDLSDAGYLWLKRHHVSIPKHVSPGGVIQNN</sequence>
<dbReference type="AlphaFoldDB" id="A0AA40FCQ3"/>
<protein>
    <submittedName>
        <fullName evidence="2">Uncharacterized protein</fullName>
    </submittedName>
</protein>
<feature type="region of interest" description="Disordered" evidence="1">
    <location>
        <begin position="1"/>
        <end position="70"/>
    </location>
</feature>
<gene>
    <name evidence="2" type="ORF">K0M31_018300</name>
</gene>
<name>A0AA40FCQ3_9HYME</name>
<reference evidence="2" key="1">
    <citation type="submission" date="2021-10" db="EMBL/GenBank/DDBJ databases">
        <title>Melipona bicolor Genome sequencing and assembly.</title>
        <authorList>
            <person name="Araujo N.S."/>
            <person name="Arias M.C."/>
        </authorList>
    </citation>
    <scope>NUCLEOTIDE SEQUENCE</scope>
    <source>
        <strain evidence="2">USP_2M_L1-L4_2017</strain>
        <tissue evidence="2">Whole body</tissue>
    </source>
</reference>
<evidence type="ECO:0000313" key="3">
    <source>
        <dbReference type="Proteomes" id="UP001177670"/>
    </source>
</evidence>
<dbReference type="EMBL" id="JAHYIQ010000069">
    <property type="protein sequence ID" value="KAK1116579.1"/>
    <property type="molecule type" value="Genomic_DNA"/>
</dbReference>
<feature type="region of interest" description="Disordered" evidence="1">
    <location>
        <begin position="170"/>
        <end position="203"/>
    </location>
</feature>
<feature type="compositionally biased region" description="Polar residues" evidence="1">
    <location>
        <begin position="12"/>
        <end position="27"/>
    </location>
</feature>
<feature type="compositionally biased region" description="Basic and acidic residues" evidence="1">
    <location>
        <begin position="44"/>
        <end position="57"/>
    </location>
</feature>
<organism evidence="2 3">
    <name type="scientific">Melipona bicolor</name>
    <dbReference type="NCBI Taxonomy" id="60889"/>
    <lineage>
        <taxon>Eukaryota</taxon>
        <taxon>Metazoa</taxon>
        <taxon>Ecdysozoa</taxon>
        <taxon>Arthropoda</taxon>
        <taxon>Hexapoda</taxon>
        <taxon>Insecta</taxon>
        <taxon>Pterygota</taxon>
        <taxon>Neoptera</taxon>
        <taxon>Endopterygota</taxon>
        <taxon>Hymenoptera</taxon>
        <taxon>Apocrita</taxon>
        <taxon>Aculeata</taxon>
        <taxon>Apoidea</taxon>
        <taxon>Anthophila</taxon>
        <taxon>Apidae</taxon>
        <taxon>Melipona</taxon>
    </lineage>
</organism>
<dbReference type="Proteomes" id="UP001177670">
    <property type="component" value="Unassembled WGS sequence"/>
</dbReference>
<accession>A0AA40FCQ3</accession>
<feature type="compositionally biased region" description="Polar residues" evidence="1">
    <location>
        <begin position="171"/>
        <end position="181"/>
    </location>
</feature>
<proteinExistence type="predicted"/>